<dbReference type="Proteomes" id="UP000196475">
    <property type="component" value="Unassembled WGS sequence"/>
</dbReference>
<feature type="compositionally biased region" description="Polar residues" evidence="1">
    <location>
        <begin position="93"/>
        <end position="117"/>
    </location>
</feature>
<dbReference type="EMBL" id="LZRT01000125">
    <property type="protein sequence ID" value="OUM84547.1"/>
    <property type="molecule type" value="Genomic_DNA"/>
</dbReference>
<feature type="region of interest" description="Disordered" evidence="1">
    <location>
        <begin position="91"/>
        <end position="132"/>
    </location>
</feature>
<name>A0A1Y3PED9_9BACI</name>
<evidence type="ECO:0000256" key="1">
    <source>
        <dbReference type="SAM" id="MobiDB-lite"/>
    </source>
</evidence>
<dbReference type="AlphaFoldDB" id="A0A1Y3PED9"/>
<accession>A0A1Y3PED9</accession>
<comment type="caution">
    <text evidence="2">The sequence shown here is derived from an EMBL/GenBank/DDBJ whole genome shotgun (WGS) entry which is preliminary data.</text>
</comment>
<organism evidence="2 3">
    <name type="scientific">Bacillus thermozeamaize</name>
    <dbReference type="NCBI Taxonomy" id="230954"/>
    <lineage>
        <taxon>Bacteria</taxon>
        <taxon>Bacillati</taxon>
        <taxon>Bacillota</taxon>
        <taxon>Bacilli</taxon>
        <taxon>Bacillales</taxon>
        <taxon>Bacillaceae</taxon>
        <taxon>Bacillus</taxon>
    </lineage>
</organism>
<proteinExistence type="predicted"/>
<protein>
    <submittedName>
        <fullName evidence="2">Uncharacterized protein</fullName>
    </submittedName>
</protein>
<evidence type="ECO:0000313" key="3">
    <source>
        <dbReference type="Proteomes" id="UP000196475"/>
    </source>
</evidence>
<evidence type="ECO:0000313" key="2">
    <source>
        <dbReference type="EMBL" id="OUM84547.1"/>
    </source>
</evidence>
<gene>
    <name evidence="2" type="ORF">BAA01_00450</name>
</gene>
<reference evidence="3" key="1">
    <citation type="submission" date="2016-06" db="EMBL/GenBank/DDBJ databases">
        <authorList>
            <person name="Nascimento L."/>
            <person name="Pereira R.V."/>
            <person name="Martins L.F."/>
            <person name="Quaggio R.B."/>
            <person name="Silva A.M."/>
            <person name="Setubal J.C."/>
        </authorList>
    </citation>
    <scope>NUCLEOTIDE SEQUENCE [LARGE SCALE GENOMIC DNA]</scope>
</reference>
<sequence length="269" mass="28321">MADDRYRVKGEIIEVASAGTGGAGGTGAGEAGGAEAKEKAIAEAGETAGAEVEAAVVIAAKRAITLEMGKFGDRWLIDAVGLGAYVDDPASSGDATPNTGDGQTHTGNDQNSTGNGNSDDKAGSTDTAGGPAETVVYENDEYGFRFTLPAGWKGYTIVQDTWEGLSLEESSEGEVTESGPIVSIRHPKWTAEQPRQDIPIMVFTLDQWEALEQGKFHIGAAPVGPRELGRNSRYLFALPARYNYAFPTGHEEVEDILNGNPLKPMEAEA</sequence>